<reference evidence="1 2" key="1">
    <citation type="submission" date="2019-11" db="EMBL/GenBank/DDBJ databases">
        <authorList>
            <person name="Dong K."/>
        </authorList>
    </citation>
    <scope>NUCLEOTIDE SEQUENCE [LARGE SCALE GENOMIC DNA]</scope>
    <source>
        <strain evidence="1 2">NBRC 112902</strain>
    </source>
</reference>
<evidence type="ECO:0000313" key="1">
    <source>
        <dbReference type="EMBL" id="MTH61585.1"/>
    </source>
</evidence>
<evidence type="ECO:0000313" key="2">
    <source>
        <dbReference type="Proteomes" id="UP000449846"/>
    </source>
</evidence>
<keyword evidence="2" id="KW-1185">Reference proteome</keyword>
<protein>
    <submittedName>
        <fullName evidence="1">DUF1194 domain-containing protein</fullName>
    </submittedName>
</protein>
<proteinExistence type="predicted"/>
<name>A0A844HTN6_9RHOB</name>
<dbReference type="Pfam" id="PF06707">
    <property type="entry name" value="DUF1194"/>
    <property type="match status" value="1"/>
</dbReference>
<dbReference type="SUPFAM" id="SSF53300">
    <property type="entry name" value="vWA-like"/>
    <property type="match status" value="1"/>
</dbReference>
<dbReference type="InterPro" id="IPR010607">
    <property type="entry name" value="DUF1194"/>
</dbReference>
<sequence length="276" mass="29070">MEPVPLSCLATSLLAVVGLTSPALGQSATTDLGVGVELVLAVDISRSIDPSEQMIQRRGYAAAFRSAEIQKAILFGDMKRIAVTYVEWAGAQSQNVAIPWMLIDSAEAANAFADLIETGSSGPVSRTSISGAIDFSSGLFDGNGFSGLRHVIDVSGDGPNNQGRAVTEARDAAVTRGITINGLPLLTGTGNNGGWSSIPDLDRYYVDCVIGGMGAFSIAVTGWDQFAMAVRHKLVLEIAGGQPLAQDRLVRVAGTAPSDCLVGERLWEERQRSWSE</sequence>
<dbReference type="AlphaFoldDB" id="A0A844HTN6"/>
<dbReference type="InterPro" id="IPR036465">
    <property type="entry name" value="vWFA_dom_sf"/>
</dbReference>
<accession>A0A844HTN6</accession>
<dbReference type="Proteomes" id="UP000449846">
    <property type="component" value="Unassembled WGS sequence"/>
</dbReference>
<comment type="caution">
    <text evidence="1">The sequence shown here is derived from an EMBL/GenBank/DDBJ whole genome shotgun (WGS) entry which is preliminary data.</text>
</comment>
<dbReference type="EMBL" id="WMIG01000017">
    <property type="protein sequence ID" value="MTH61585.1"/>
    <property type="molecule type" value="Genomic_DNA"/>
</dbReference>
<dbReference type="OrthoDB" id="9792179at2"/>
<organism evidence="1 2">
    <name type="scientific">Paracoccus litorisediminis</name>
    <dbReference type="NCBI Taxonomy" id="2006130"/>
    <lineage>
        <taxon>Bacteria</taxon>
        <taxon>Pseudomonadati</taxon>
        <taxon>Pseudomonadota</taxon>
        <taxon>Alphaproteobacteria</taxon>
        <taxon>Rhodobacterales</taxon>
        <taxon>Paracoccaceae</taxon>
        <taxon>Paracoccus</taxon>
    </lineage>
</organism>
<gene>
    <name evidence="1" type="ORF">GL300_20430</name>
</gene>
<dbReference type="RefSeq" id="WP_155041541.1">
    <property type="nucleotide sequence ID" value="NZ_WMIG01000017.1"/>
</dbReference>